<dbReference type="RefSeq" id="WP_158453246.1">
    <property type="nucleotide sequence ID" value="NZ_CP047385.1"/>
</dbReference>
<protein>
    <recommendedName>
        <fullName evidence="1">VOC domain-containing protein</fullName>
    </recommendedName>
</protein>
<sequence length="170" mass="18729">MLDSTPAVASTAPVTPVAIDHVAYPSYDALLTHRFYVDVMGFALAGAQTGMSRLWGKPYLLVSYQIAPGEALAFFHCDGLAPKGHSDTPATQIHHVALRVRDLEALERWKSRLTAHDVPFALERHGEAEHLYLLDPNEIMLELCVQTPESAAGQLHGAHDILQRWVDGVR</sequence>
<name>A0ABX6HNF1_9BURK</name>
<dbReference type="EMBL" id="CP047385">
    <property type="protein sequence ID" value="QHF12228.1"/>
    <property type="molecule type" value="Genomic_DNA"/>
</dbReference>
<evidence type="ECO:0000259" key="1">
    <source>
        <dbReference type="PROSITE" id="PS51819"/>
    </source>
</evidence>
<dbReference type="Pfam" id="PF00903">
    <property type="entry name" value="Glyoxalase"/>
    <property type="match status" value="1"/>
</dbReference>
<dbReference type="PROSITE" id="PS51819">
    <property type="entry name" value="VOC"/>
    <property type="match status" value="1"/>
</dbReference>
<proteinExistence type="predicted"/>
<accession>A0ABX6HNF1</accession>
<evidence type="ECO:0000313" key="2">
    <source>
        <dbReference type="EMBL" id="QHF12228.1"/>
    </source>
</evidence>
<organism evidence="2 3">
    <name type="scientific">Pandoraea fibrosis</name>
    <dbReference type="NCBI Taxonomy" id="1891094"/>
    <lineage>
        <taxon>Bacteria</taxon>
        <taxon>Pseudomonadati</taxon>
        <taxon>Pseudomonadota</taxon>
        <taxon>Betaproteobacteria</taxon>
        <taxon>Burkholderiales</taxon>
        <taxon>Burkholderiaceae</taxon>
        <taxon>Pandoraea</taxon>
    </lineage>
</organism>
<dbReference type="InterPro" id="IPR029068">
    <property type="entry name" value="Glyas_Bleomycin-R_OHBP_Dase"/>
</dbReference>
<dbReference type="Proteomes" id="UP000035080">
    <property type="component" value="Chromosome"/>
</dbReference>
<dbReference type="Gene3D" id="3.10.180.10">
    <property type="entry name" value="2,3-Dihydroxybiphenyl 1,2-Dioxygenase, domain 1"/>
    <property type="match status" value="1"/>
</dbReference>
<gene>
    <name evidence="2" type="ORF">PI93_005905</name>
</gene>
<keyword evidence="3" id="KW-1185">Reference proteome</keyword>
<dbReference type="InterPro" id="IPR004360">
    <property type="entry name" value="Glyas_Fos-R_dOase_dom"/>
</dbReference>
<dbReference type="SUPFAM" id="SSF54593">
    <property type="entry name" value="Glyoxalase/Bleomycin resistance protein/Dihydroxybiphenyl dioxygenase"/>
    <property type="match status" value="1"/>
</dbReference>
<reference evidence="2 3" key="1">
    <citation type="journal article" date="2015" name="Genome Announc.">
        <title>Genome Sequences of Two Pandoraea pnomenusa Isolates Recovered 11 Months Apart from a Cystic Fibrosis Patient.</title>
        <authorList>
            <person name="Ee R."/>
            <person name="Ambrose M."/>
            <person name="Lazenby J."/>
            <person name="Williams P."/>
            <person name="Chan K.G."/>
            <person name="Roddam L."/>
        </authorList>
    </citation>
    <scope>NUCLEOTIDE SEQUENCE [LARGE SCALE GENOMIC DNA]</scope>
    <source>
        <strain evidence="2 3">6399</strain>
    </source>
</reference>
<feature type="domain" description="VOC" evidence="1">
    <location>
        <begin position="18"/>
        <end position="146"/>
    </location>
</feature>
<dbReference type="InterPro" id="IPR037523">
    <property type="entry name" value="VOC_core"/>
</dbReference>
<evidence type="ECO:0000313" key="3">
    <source>
        <dbReference type="Proteomes" id="UP000035080"/>
    </source>
</evidence>